<dbReference type="OrthoDB" id="10580752at2759"/>
<dbReference type="AlphaFoldDB" id="A0A165P6U4"/>
<protein>
    <submittedName>
        <fullName evidence="2">Uncharacterized protein</fullName>
    </submittedName>
</protein>
<reference evidence="2 3" key="1">
    <citation type="journal article" date="2016" name="Mol. Biol. Evol.">
        <title>Comparative Genomics of Early-Diverging Mushroom-Forming Fungi Provides Insights into the Origins of Lignocellulose Decay Capabilities.</title>
        <authorList>
            <person name="Nagy L.G."/>
            <person name="Riley R."/>
            <person name="Tritt A."/>
            <person name="Adam C."/>
            <person name="Daum C."/>
            <person name="Floudas D."/>
            <person name="Sun H."/>
            <person name="Yadav J.S."/>
            <person name="Pangilinan J."/>
            <person name="Larsson K.H."/>
            <person name="Matsuura K."/>
            <person name="Barry K."/>
            <person name="Labutti K."/>
            <person name="Kuo R."/>
            <person name="Ohm R.A."/>
            <person name="Bhattacharya S.S."/>
            <person name="Shirouzu T."/>
            <person name="Yoshinaga Y."/>
            <person name="Martin F.M."/>
            <person name="Grigoriev I.V."/>
            <person name="Hibbett D.S."/>
        </authorList>
    </citation>
    <scope>NUCLEOTIDE SEQUENCE [LARGE SCALE GENOMIC DNA]</scope>
    <source>
        <strain evidence="2 3">L-15889</strain>
    </source>
</reference>
<organism evidence="2 3">
    <name type="scientific">Daedalea quercina L-15889</name>
    <dbReference type="NCBI Taxonomy" id="1314783"/>
    <lineage>
        <taxon>Eukaryota</taxon>
        <taxon>Fungi</taxon>
        <taxon>Dikarya</taxon>
        <taxon>Basidiomycota</taxon>
        <taxon>Agaricomycotina</taxon>
        <taxon>Agaricomycetes</taxon>
        <taxon>Polyporales</taxon>
        <taxon>Fomitopsis</taxon>
    </lineage>
</organism>
<keyword evidence="3" id="KW-1185">Reference proteome</keyword>
<accession>A0A165P6U4</accession>
<evidence type="ECO:0000313" key="2">
    <source>
        <dbReference type="EMBL" id="KZT67841.1"/>
    </source>
</evidence>
<proteinExistence type="predicted"/>
<sequence length="253" mass="28477">MACHNGHAVIPEPRAYSLTIYSGASCLLNQMKVITSEFAQFHIGCTFCCLHACMTTLHTPQRIVESAILAHLDLAKTFTRQDATDLGRYYAEVKHNWKSADKYEDAWPIRRYTIYWMKEARHKTKSRKKQRRTRKDDHSIENEAQDNYAPPSHTVMPRSQDHCHEESAAPIPSGVMPAEHAKSQSCTQAVTATTLEPSAPIPKRSQSTQLTGLPPHDATCSSCPSAVDEFAPVLNFLRTLVLNFDYFGCYMMG</sequence>
<evidence type="ECO:0000313" key="3">
    <source>
        <dbReference type="Proteomes" id="UP000076727"/>
    </source>
</evidence>
<evidence type="ECO:0000256" key="1">
    <source>
        <dbReference type="SAM" id="MobiDB-lite"/>
    </source>
</evidence>
<feature type="compositionally biased region" description="Basic residues" evidence="1">
    <location>
        <begin position="123"/>
        <end position="133"/>
    </location>
</feature>
<name>A0A165P6U4_9APHY</name>
<dbReference type="Proteomes" id="UP000076727">
    <property type="component" value="Unassembled WGS sequence"/>
</dbReference>
<feature type="region of interest" description="Disordered" evidence="1">
    <location>
        <begin position="123"/>
        <end position="188"/>
    </location>
</feature>
<gene>
    <name evidence="2" type="ORF">DAEQUDRAFT_728609</name>
</gene>
<dbReference type="EMBL" id="KV429072">
    <property type="protein sequence ID" value="KZT67841.1"/>
    <property type="molecule type" value="Genomic_DNA"/>
</dbReference>